<dbReference type="InterPro" id="IPR058925">
    <property type="entry name" value="zf-C2H2_AcuF"/>
</dbReference>
<dbReference type="Pfam" id="PF26082">
    <property type="entry name" value="zf-C2H2_AcuF"/>
    <property type="match status" value="1"/>
</dbReference>
<dbReference type="Proteomes" id="UP000070054">
    <property type="component" value="Unassembled WGS sequence"/>
</dbReference>
<dbReference type="PANTHER" id="PTHR35391:SF5">
    <property type="entry name" value="DUF6590 DOMAIN-CONTAINING PROTEIN"/>
    <property type="match status" value="1"/>
</dbReference>
<sequence length="520" mass="57256">MSYLRDEGVVDTNYLIRLFLDTPAEETPHVGASLVARLAEGTIAVFQGIQTSSIDGVKGNPESQSNFVSLGRSFDRLRLWSDGYGISSGASDDLFERSSRLRGATLEILSSIGLTLTESKSEVYPRDFKKELFGVASKLIIFVKQSGLVASTWGVGLLGKTQLPESFTTKVEQLRELVQEAEDDVAKSETSTGSSDYGDDDIEQITADLETDTRGLMELDALFSEPILDAGHMRKSLPSSLHKWEPHEPYKHIITNRFPKADDGLITSLGKANYERFLRGQEQRNNSSRALLEPVMLQEIKNSDAASSKFNDSGLGSSIPSSYAETIMSYHGGEGTSIRLPSLPKSARNGSSFLCIACGLPTIVQTNSAWKRHLFSDLRPWQCLEPSCGHKSVFSTRGDWVSHLALDHFGPEWKGAECPLCRNDTGNGKITILEHLGGHLEEISLACLPSNPDSETESQTSDASQQADTARSAGEKVITTEDRESLKVQQAVDFAKKLFRQKPELYKELKEGMRSYSRSK</sequence>
<evidence type="ECO:0000313" key="4">
    <source>
        <dbReference type="Proteomes" id="UP000070054"/>
    </source>
</evidence>
<gene>
    <name evidence="3" type="ORF">CNYM01_11380</name>
</gene>
<feature type="domain" description="Oxidoreductase acuF-like C2H2 type zinc-finger" evidence="2">
    <location>
        <begin position="350"/>
        <end position="378"/>
    </location>
</feature>
<feature type="region of interest" description="Disordered" evidence="1">
    <location>
        <begin position="181"/>
        <end position="200"/>
    </location>
</feature>
<dbReference type="EMBL" id="JEMN01001634">
    <property type="protein sequence ID" value="KXH30990.1"/>
    <property type="molecule type" value="Genomic_DNA"/>
</dbReference>
<feature type="region of interest" description="Disordered" evidence="1">
    <location>
        <begin position="450"/>
        <end position="482"/>
    </location>
</feature>
<feature type="compositionally biased region" description="Polar residues" evidence="1">
    <location>
        <begin position="451"/>
        <end position="469"/>
    </location>
</feature>
<comment type="caution">
    <text evidence="3">The sequence shown here is derived from an EMBL/GenBank/DDBJ whole genome shotgun (WGS) entry which is preliminary data.</text>
</comment>
<organism evidence="3 4">
    <name type="scientific">Colletotrichum nymphaeae SA-01</name>
    <dbReference type="NCBI Taxonomy" id="1460502"/>
    <lineage>
        <taxon>Eukaryota</taxon>
        <taxon>Fungi</taxon>
        <taxon>Dikarya</taxon>
        <taxon>Ascomycota</taxon>
        <taxon>Pezizomycotina</taxon>
        <taxon>Sordariomycetes</taxon>
        <taxon>Hypocreomycetidae</taxon>
        <taxon>Glomerellales</taxon>
        <taxon>Glomerellaceae</taxon>
        <taxon>Colletotrichum</taxon>
        <taxon>Colletotrichum acutatum species complex</taxon>
    </lineage>
</organism>
<evidence type="ECO:0000256" key="1">
    <source>
        <dbReference type="SAM" id="MobiDB-lite"/>
    </source>
</evidence>
<dbReference type="AlphaFoldDB" id="A0A135S4Y3"/>
<accession>A0A135S4Y3</accession>
<protein>
    <recommendedName>
        <fullName evidence="2">Oxidoreductase acuF-like C2H2 type zinc-finger domain-containing protein</fullName>
    </recommendedName>
</protein>
<dbReference type="OrthoDB" id="20872at2759"/>
<proteinExistence type="predicted"/>
<evidence type="ECO:0000313" key="3">
    <source>
        <dbReference type="EMBL" id="KXH30990.1"/>
    </source>
</evidence>
<keyword evidence="4" id="KW-1185">Reference proteome</keyword>
<reference evidence="3 4" key="1">
    <citation type="submission" date="2014-02" db="EMBL/GenBank/DDBJ databases">
        <title>The genome sequence of Colletotrichum nymphaeae SA-01.</title>
        <authorList>
            <person name="Baroncelli R."/>
            <person name="Thon M.R."/>
        </authorList>
    </citation>
    <scope>NUCLEOTIDE SEQUENCE [LARGE SCALE GENOMIC DNA]</scope>
    <source>
        <strain evidence="3 4">SA-01</strain>
    </source>
</reference>
<name>A0A135S4Y3_9PEZI</name>
<evidence type="ECO:0000259" key="2">
    <source>
        <dbReference type="Pfam" id="PF26082"/>
    </source>
</evidence>
<dbReference type="PANTHER" id="PTHR35391">
    <property type="entry name" value="C2H2-TYPE DOMAIN-CONTAINING PROTEIN-RELATED"/>
    <property type="match status" value="1"/>
</dbReference>